<dbReference type="Pfam" id="PF10387">
    <property type="entry name" value="DUF2442"/>
    <property type="match status" value="1"/>
</dbReference>
<gene>
    <name evidence="1" type="ordered locus">AciX8_4541</name>
</gene>
<dbReference type="AlphaFoldDB" id="G8NVQ9"/>
<dbReference type="RefSeq" id="WP_014267683.1">
    <property type="nucleotide sequence ID" value="NC_016631.1"/>
</dbReference>
<dbReference type="InterPro" id="IPR018841">
    <property type="entry name" value="DUF2442"/>
</dbReference>
<reference evidence="1 2" key="1">
    <citation type="submission" date="2011-11" db="EMBL/GenBank/DDBJ databases">
        <title>Complete sequence of Granulicella mallensis MP5ACTX8.</title>
        <authorList>
            <consortium name="US DOE Joint Genome Institute"/>
            <person name="Lucas S."/>
            <person name="Copeland A."/>
            <person name="Lapidus A."/>
            <person name="Cheng J.-F."/>
            <person name="Goodwin L."/>
            <person name="Pitluck S."/>
            <person name="Peters L."/>
            <person name="Lu M."/>
            <person name="Detter J.C."/>
            <person name="Han C."/>
            <person name="Tapia R."/>
            <person name="Land M."/>
            <person name="Hauser L."/>
            <person name="Kyrpides N."/>
            <person name="Ivanova N."/>
            <person name="Mikhailova N."/>
            <person name="Pagani I."/>
            <person name="Rawat S."/>
            <person name="Mannisto M."/>
            <person name="Haggblom M."/>
            <person name="Woyke T."/>
        </authorList>
    </citation>
    <scope>NUCLEOTIDE SEQUENCE [LARGE SCALE GENOMIC DNA]</scope>
    <source>
        <strain evidence="2">ATCC BAA-1857 / DSM 23137 / MP5ACTX8</strain>
    </source>
</reference>
<evidence type="ECO:0000313" key="1">
    <source>
        <dbReference type="EMBL" id="AEU38812.1"/>
    </source>
</evidence>
<accession>G8NVQ9</accession>
<dbReference type="Gene3D" id="3.30.2020.40">
    <property type="entry name" value="Uncharacterised protein PF10387, DUF2442"/>
    <property type="match status" value="1"/>
</dbReference>
<proteinExistence type="predicted"/>
<dbReference type="STRING" id="682795.AciX8_4541"/>
<name>G8NVQ9_GRAMM</name>
<sequence>MVTQEAHDLAEARARQIKESGLYAVAAHFDAATGLMHVTLKKGFTVSFPKERSQVMANATNEDLSEVDISGAGWYVIFPKLDDGFTVEGMLSGRFGNDRWEREWAEKHQELQAA</sequence>
<dbReference type="Proteomes" id="UP000007113">
    <property type="component" value="Chromosome"/>
</dbReference>
<organism evidence="1 2">
    <name type="scientific">Granulicella mallensis (strain ATCC BAA-1857 / DSM 23137 / MP5ACTX8)</name>
    <dbReference type="NCBI Taxonomy" id="682795"/>
    <lineage>
        <taxon>Bacteria</taxon>
        <taxon>Pseudomonadati</taxon>
        <taxon>Acidobacteriota</taxon>
        <taxon>Terriglobia</taxon>
        <taxon>Terriglobales</taxon>
        <taxon>Acidobacteriaceae</taxon>
        <taxon>Granulicella</taxon>
    </lineage>
</organism>
<keyword evidence="2" id="KW-1185">Reference proteome</keyword>
<protein>
    <submittedName>
        <fullName evidence="1">Uncharacterized protein</fullName>
    </submittedName>
</protein>
<dbReference type="OrthoDB" id="8563470at2"/>
<dbReference type="HOGENOM" id="CLU_144125_1_0_0"/>
<dbReference type="KEGG" id="gma:AciX8_4541"/>
<evidence type="ECO:0000313" key="2">
    <source>
        <dbReference type="Proteomes" id="UP000007113"/>
    </source>
</evidence>
<dbReference type="EMBL" id="CP003130">
    <property type="protein sequence ID" value="AEU38812.1"/>
    <property type="molecule type" value="Genomic_DNA"/>
</dbReference>